<evidence type="ECO:0000259" key="1">
    <source>
        <dbReference type="PROSITE" id="PS51746"/>
    </source>
</evidence>
<accession>A0ABZ0PAN6</accession>
<dbReference type="GeneID" id="94493819"/>
<dbReference type="CDD" id="cd00143">
    <property type="entry name" value="PP2Cc"/>
    <property type="match status" value="1"/>
</dbReference>
<dbReference type="PANTHER" id="PTHR47992">
    <property type="entry name" value="PROTEIN PHOSPHATASE"/>
    <property type="match status" value="1"/>
</dbReference>
<name>A0ABZ0PAN6_9BACT</name>
<organism evidence="2 3">
    <name type="scientific">Metamycoplasma equirhinis</name>
    <dbReference type="NCBI Taxonomy" id="92402"/>
    <lineage>
        <taxon>Bacteria</taxon>
        <taxon>Bacillati</taxon>
        <taxon>Mycoplasmatota</taxon>
        <taxon>Mycoplasmoidales</taxon>
        <taxon>Metamycoplasmataceae</taxon>
        <taxon>Metamycoplasma</taxon>
    </lineage>
</organism>
<dbReference type="Proteomes" id="UP001303601">
    <property type="component" value="Chromosome"/>
</dbReference>
<evidence type="ECO:0000313" key="3">
    <source>
        <dbReference type="Proteomes" id="UP001303601"/>
    </source>
</evidence>
<keyword evidence="3" id="KW-1185">Reference proteome</keyword>
<dbReference type="SMART" id="SM00331">
    <property type="entry name" value="PP2C_SIG"/>
    <property type="match status" value="1"/>
</dbReference>
<dbReference type="InterPro" id="IPR036457">
    <property type="entry name" value="PPM-type-like_dom_sf"/>
</dbReference>
<reference evidence="2" key="1">
    <citation type="submission" date="2023-11" db="EMBL/GenBank/DDBJ databases">
        <title>Completed genome sequence of Mycoplasma equirhinis type strain M432/72.</title>
        <authorList>
            <person name="Spergser J."/>
        </authorList>
    </citation>
    <scope>NUCLEOTIDE SEQUENCE [LARGE SCALE GENOMIC DNA]</scope>
    <source>
        <strain evidence="2">M432/72</strain>
    </source>
</reference>
<evidence type="ECO:0000313" key="2">
    <source>
        <dbReference type="EMBL" id="WPB53906.1"/>
    </source>
</evidence>
<proteinExistence type="predicted"/>
<protein>
    <submittedName>
        <fullName evidence="2">Protein phosphatase 2C domain-containing protein</fullName>
    </submittedName>
</protein>
<gene>
    <name evidence="2" type="ORF">R9B83_02870</name>
</gene>
<dbReference type="EMBL" id="CP137845">
    <property type="protein sequence ID" value="WPB53906.1"/>
    <property type="molecule type" value="Genomic_DNA"/>
</dbReference>
<dbReference type="PROSITE" id="PS51746">
    <property type="entry name" value="PPM_2"/>
    <property type="match status" value="1"/>
</dbReference>
<dbReference type="Pfam" id="PF13672">
    <property type="entry name" value="PP2C_2"/>
    <property type="match status" value="1"/>
</dbReference>
<dbReference type="SMART" id="SM00332">
    <property type="entry name" value="PP2Cc"/>
    <property type="match status" value="1"/>
</dbReference>
<dbReference type="SUPFAM" id="SSF81606">
    <property type="entry name" value="PP2C-like"/>
    <property type="match status" value="1"/>
</dbReference>
<dbReference type="Gene3D" id="3.60.40.10">
    <property type="entry name" value="PPM-type phosphatase domain"/>
    <property type="match status" value="1"/>
</dbReference>
<feature type="domain" description="PPM-type phosphatase" evidence="1">
    <location>
        <begin position="2"/>
        <end position="248"/>
    </location>
</feature>
<dbReference type="InterPro" id="IPR015655">
    <property type="entry name" value="PP2C"/>
</dbReference>
<dbReference type="RefSeq" id="WP_211331328.1">
    <property type="nucleotide sequence ID" value="NZ_AP027305.1"/>
</dbReference>
<dbReference type="InterPro" id="IPR001932">
    <property type="entry name" value="PPM-type_phosphatase-like_dom"/>
</dbReference>
<sequence>MKYCIKSDIGRVRKENQDRADIAFLSNWTLAMLCDGMGGHFGGAKCAELTIETLKNYFLQTFPDNLKFNDKRNINKWFNNALSQIKKTLDKFIEENFHFESMGTTLTAALIFNSNGTIYIFNVGDSRTYVYNGLLYQTTQDQNFLNQLVSNDILSFEEAKKHPDANKLVSCIGPRMIMKCDGFLINSDANVKYVILTSDGLHDYVEKPAIEQILQNKKLNLEAKAQKLVEFAIRNSSQDNISIEIVELENE</sequence>